<dbReference type="EMBL" id="JAGGLJ010000008">
    <property type="protein sequence ID" value="MBP2025473.1"/>
    <property type="molecule type" value="Genomic_DNA"/>
</dbReference>
<comment type="caution">
    <text evidence="3">The sequence shown here is derived from an EMBL/GenBank/DDBJ whole genome shotgun (WGS) entry which is preliminary data.</text>
</comment>
<evidence type="ECO:0000259" key="2">
    <source>
        <dbReference type="Pfam" id="PF13649"/>
    </source>
</evidence>
<organism evidence="3 4">
    <name type="scientific">Peptoniphilus stercorisuis</name>
    <dbReference type="NCBI Taxonomy" id="1436965"/>
    <lineage>
        <taxon>Bacteria</taxon>
        <taxon>Bacillati</taxon>
        <taxon>Bacillota</taxon>
        <taxon>Tissierellia</taxon>
        <taxon>Tissierellales</taxon>
        <taxon>Peptoniphilaceae</taxon>
        <taxon>Peptoniphilus</taxon>
    </lineage>
</organism>
<dbReference type="Pfam" id="PF13649">
    <property type="entry name" value="Methyltransf_25"/>
    <property type="match status" value="1"/>
</dbReference>
<sequence length="241" mass="28988">MIYGDFAKIYDALMYDFDYDLVYETLKNTVDKNTLNILELACGTGSLTEKLANNYNVDALDLSEDMLSIAQNKINKFKNVKLFKQDMRYFNMSKTYDACFCICDSLNYILKKDDIDNIFKNVYNHLEENGKFIFDLNTERKFLDMEEVYVEEVDDVFYVWENYYDYENKLNTYGVNFFVEKDEFEDIYKRVYEEHIERAYSIDFVKESLKKAGFQDVEIYDDYYLDEVSDFTHRLVFIARR</sequence>
<evidence type="ECO:0000313" key="4">
    <source>
        <dbReference type="Proteomes" id="UP001519306"/>
    </source>
</evidence>
<dbReference type="SUPFAM" id="SSF53335">
    <property type="entry name" value="S-adenosyl-L-methionine-dependent methyltransferases"/>
    <property type="match status" value="1"/>
</dbReference>
<dbReference type="InterPro" id="IPR029063">
    <property type="entry name" value="SAM-dependent_MTases_sf"/>
</dbReference>
<dbReference type="CDD" id="cd02440">
    <property type="entry name" value="AdoMet_MTases"/>
    <property type="match status" value="1"/>
</dbReference>
<dbReference type="RefSeq" id="WP_210060766.1">
    <property type="nucleotide sequence ID" value="NZ_JAGGLJ010000008.1"/>
</dbReference>
<keyword evidence="3" id="KW-0830">Ubiquinone</keyword>
<gene>
    <name evidence="3" type="ORF">J2Z71_001006</name>
</gene>
<name>A0ABS4KCH5_9FIRM</name>
<reference evidence="3 4" key="1">
    <citation type="submission" date="2021-03" db="EMBL/GenBank/DDBJ databases">
        <title>Genomic Encyclopedia of Type Strains, Phase IV (KMG-IV): sequencing the most valuable type-strain genomes for metagenomic binning, comparative biology and taxonomic classification.</title>
        <authorList>
            <person name="Goeker M."/>
        </authorList>
    </citation>
    <scope>NUCLEOTIDE SEQUENCE [LARGE SCALE GENOMIC DNA]</scope>
    <source>
        <strain evidence="3 4">DSM 27563</strain>
    </source>
</reference>
<dbReference type="Gene3D" id="2.20.25.110">
    <property type="entry name" value="S-adenosyl-L-methionine-dependent methyltransferases"/>
    <property type="match status" value="1"/>
</dbReference>
<dbReference type="PANTHER" id="PTHR43861">
    <property type="entry name" value="TRANS-ACONITATE 2-METHYLTRANSFERASE-RELATED"/>
    <property type="match status" value="1"/>
</dbReference>
<keyword evidence="1" id="KW-0808">Transferase</keyword>
<accession>A0ABS4KCH5</accession>
<keyword evidence="4" id="KW-1185">Reference proteome</keyword>
<proteinExistence type="predicted"/>
<feature type="domain" description="Methyltransferase" evidence="2">
    <location>
        <begin position="37"/>
        <end position="130"/>
    </location>
</feature>
<protein>
    <submittedName>
        <fullName evidence="3">Ubiquinone/menaquinone biosynthesis C-methylase UbiE</fullName>
    </submittedName>
</protein>
<dbReference type="Gene3D" id="3.40.50.150">
    <property type="entry name" value="Vaccinia Virus protein VP39"/>
    <property type="match status" value="1"/>
</dbReference>
<evidence type="ECO:0000256" key="1">
    <source>
        <dbReference type="ARBA" id="ARBA00022679"/>
    </source>
</evidence>
<dbReference type="InterPro" id="IPR041698">
    <property type="entry name" value="Methyltransf_25"/>
</dbReference>
<dbReference type="Proteomes" id="UP001519306">
    <property type="component" value="Unassembled WGS sequence"/>
</dbReference>
<evidence type="ECO:0000313" key="3">
    <source>
        <dbReference type="EMBL" id="MBP2025473.1"/>
    </source>
</evidence>